<evidence type="ECO:0000256" key="1">
    <source>
        <dbReference type="SAM" id="MobiDB-lite"/>
    </source>
</evidence>
<dbReference type="Proteomes" id="UP001066276">
    <property type="component" value="Chromosome 4_2"/>
</dbReference>
<proteinExistence type="predicted"/>
<protein>
    <submittedName>
        <fullName evidence="2">Uncharacterized protein</fullName>
    </submittedName>
</protein>
<feature type="compositionally biased region" description="Basic and acidic residues" evidence="1">
    <location>
        <begin position="1"/>
        <end position="12"/>
    </location>
</feature>
<organism evidence="2 3">
    <name type="scientific">Pleurodeles waltl</name>
    <name type="common">Iberian ribbed newt</name>
    <dbReference type="NCBI Taxonomy" id="8319"/>
    <lineage>
        <taxon>Eukaryota</taxon>
        <taxon>Metazoa</taxon>
        <taxon>Chordata</taxon>
        <taxon>Craniata</taxon>
        <taxon>Vertebrata</taxon>
        <taxon>Euteleostomi</taxon>
        <taxon>Amphibia</taxon>
        <taxon>Batrachia</taxon>
        <taxon>Caudata</taxon>
        <taxon>Salamandroidea</taxon>
        <taxon>Salamandridae</taxon>
        <taxon>Pleurodelinae</taxon>
        <taxon>Pleurodeles</taxon>
    </lineage>
</organism>
<dbReference type="EMBL" id="JANPWB010000008">
    <property type="protein sequence ID" value="KAJ1165479.1"/>
    <property type="molecule type" value="Genomic_DNA"/>
</dbReference>
<sequence>MPVRPQKDKERYPGGALQSADVTSGDIIPEIKETTGSTERSTLSEEKEEEVAEPKEQERNRSASSTEQWTTETPTWASRAEPPSINDRTGTRADNPLCTVLYKQKEKENLKETI</sequence>
<evidence type="ECO:0000313" key="3">
    <source>
        <dbReference type="Proteomes" id="UP001066276"/>
    </source>
</evidence>
<keyword evidence="3" id="KW-1185">Reference proteome</keyword>
<dbReference type="AlphaFoldDB" id="A0AAV7SN08"/>
<name>A0AAV7SN08_PLEWA</name>
<feature type="compositionally biased region" description="Basic and acidic residues" evidence="1">
    <location>
        <begin position="52"/>
        <end position="61"/>
    </location>
</feature>
<accession>A0AAV7SN08</accession>
<comment type="caution">
    <text evidence="2">The sequence shown here is derived from an EMBL/GenBank/DDBJ whole genome shotgun (WGS) entry which is preliminary data.</text>
</comment>
<gene>
    <name evidence="2" type="ORF">NDU88_005907</name>
</gene>
<reference evidence="2" key="1">
    <citation type="journal article" date="2022" name="bioRxiv">
        <title>Sequencing and chromosome-scale assembly of the giantPleurodeles waltlgenome.</title>
        <authorList>
            <person name="Brown T."/>
            <person name="Elewa A."/>
            <person name="Iarovenko S."/>
            <person name="Subramanian E."/>
            <person name="Araus A.J."/>
            <person name="Petzold A."/>
            <person name="Susuki M."/>
            <person name="Suzuki K.-i.T."/>
            <person name="Hayashi T."/>
            <person name="Toyoda A."/>
            <person name="Oliveira C."/>
            <person name="Osipova E."/>
            <person name="Leigh N.D."/>
            <person name="Simon A."/>
            <person name="Yun M.H."/>
        </authorList>
    </citation>
    <scope>NUCLEOTIDE SEQUENCE</scope>
    <source>
        <strain evidence="2">20211129_DDA</strain>
        <tissue evidence="2">Liver</tissue>
    </source>
</reference>
<feature type="region of interest" description="Disordered" evidence="1">
    <location>
        <begin position="1"/>
        <end position="98"/>
    </location>
</feature>
<feature type="compositionally biased region" description="Polar residues" evidence="1">
    <location>
        <begin position="62"/>
        <end position="76"/>
    </location>
</feature>
<evidence type="ECO:0000313" key="2">
    <source>
        <dbReference type="EMBL" id="KAJ1165479.1"/>
    </source>
</evidence>